<proteinExistence type="predicted"/>
<accession>A0AA36GDH3</accession>
<evidence type="ECO:0000313" key="2">
    <source>
        <dbReference type="Proteomes" id="UP001176961"/>
    </source>
</evidence>
<gene>
    <name evidence="1" type="ORF">CYNAS_LOCUS232</name>
</gene>
<keyword evidence="2" id="KW-1185">Reference proteome</keyword>
<dbReference type="AlphaFoldDB" id="A0AA36GDH3"/>
<organism evidence="1 2">
    <name type="scientific">Cylicocyclus nassatus</name>
    <name type="common">Nematode worm</name>
    <dbReference type="NCBI Taxonomy" id="53992"/>
    <lineage>
        <taxon>Eukaryota</taxon>
        <taxon>Metazoa</taxon>
        <taxon>Ecdysozoa</taxon>
        <taxon>Nematoda</taxon>
        <taxon>Chromadorea</taxon>
        <taxon>Rhabditida</taxon>
        <taxon>Rhabditina</taxon>
        <taxon>Rhabditomorpha</taxon>
        <taxon>Strongyloidea</taxon>
        <taxon>Strongylidae</taxon>
        <taxon>Cylicocyclus</taxon>
    </lineage>
</organism>
<comment type="caution">
    <text evidence="1">The sequence shown here is derived from an EMBL/GenBank/DDBJ whole genome shotgun (WGS) entry which is preliminary data.</text>
</comment>
<dbReference type="EMBL" id="CATQJL010000001">
    <property type="protein sequence ID" value="CAJ0588249.1"/>
    <property type="molecule type" value="Genomic_DNA"/>
</dbReference>
<dbReference type="Proteomes" id="UP001176961">
    <property type="component" value="Unassembled WGS sequence"/>
</dbReference>
<evidence type="ECO:0000313" key="1">
    <source>
        <dbReference type="EMBL" id="CAJ0588249.1"/>
    </source>
</evidence>
<sequence length="246" mass="25145">MSAISFIIFRSQASNYAIPGAEIEEPTTLAIPAESHPDVAIAPAPATVSAVADAAVVAPAPAIATAPLPAPILAVAPFLILAFAPVVAPAPVATLPAVAEGATVVAAAPTVASASVVVAPAPVIAAPAAVVASAPVAVAPVLATAAFNPYISPYAMYANHYFPRTEVHNVVRSYKKERGHSSDTTMISGLFPNQLGVPHAHTVETPVVAAPIIEAPMVAPVRAARDHRQKTVKKTVRIHKAFEKKI</sequence>
<protein>
    <submittedName>
        <fullName evidence="1">Uncharacterized protein</fullName>
    </submittedName>
</protein>
<name>A0AA36GDH3_CYLNA</name>
<reference evidence="1" key="1">
    <citation type="submission" date="2023-07" db="EMBL/GenBank/DDBJ databases">
        <authorList>
            <consortium name="CYATHOMIX"/>
        </authorList>
    </citation>
    <scope>NUCLEOTIDE SEQUENCE</scope>
    <source>
        <strain evidence="1">N/A</strain>
    </source>
</reference>